<reference evidence="2 3" key="1">
    <citation type="submission" date="2023-10" db="EMBL/GenBank/DDBJ databases">
        <title>complete genome sequence of Corynebacterium pseudokroppenstedtii P15-C1.</title>
        <authorList>
            <person name="Bruggemann H."/>
            <person name="Poehlein A."/>
        </authorList>
    </citation>
    <scope>NUCLEOTIDE SEQUENCE [LARGE SCALE GENOMIC DNA]</scope>
    <source>
        <strain evidence="2 3">P15_C1</strain>
    </source>
</reference>
<dbReference type="SUPFAM" id="SSF53335">
    <property type="entry name" value="S-adenosyl-L-methionine-dependent methyltransferases"/>
    <property type="match status" value="1"/>
</dbReference>
<dbReference type="EMBL" id="CP137757">
    <property type="protein sequence ID" value="WPF24749.1"/>
    <property type="molecule type" value="Genomic_DNA"/>
</dbReference>
<organism evidence="2 3">
    <name type="scientific">Corynebacterium pseudokroppenstedtii</name>
    <dbReference type="NCBI Taxonomy" id="2804917"/>
    <lineage>
        <taxon>Bacteria</taxon>
        <taxon>Bacillati</taxon>
        <taxon>Actinomycetota</taxon>
        <taxon>Actinomycetes</taxon>
        <taxon>Mycobacteriales</taxon>
        <taxon>Corynebacteriaceae</taxon>
        <taxon>Corynebacterium</taxon>
    </lineage>
</organism>
<proteinExistence type="predicted"/>
<evidence type="ECO:0000313" key="3">
    <source>
        <dbReference type="Proteomes" id="UP001174314"/>
    </source>
</evidence>
<dbReference type="Proteomes" id="UP001174314">
    <property type="component" value="Chromosome"/>
</dbReference>
<dbReference type="Gene3D" id="3.40.50.150">
    <property type="entry name" value="Vaccinia Virus protein VP39"/>
    <property type="match status" value="1"/>
</dbReference>
<protein>
    <submittedName>
        <fullName evidence="2">Methyltransferase domain-containing protein</fullName>
    </submittedName>
</protein>
<feature type="domain" description="Methyltransferase" evidence="1">
    <location>
        <begin position="50"/>
        <end position="151"/>
    </location>
</feature>
<name>A0AAU0PWT6_9CORY</name>
<keyword evidence="2" id="KW-0808">Transferase</keyword>
<gene>
    <name evidence="2" type="ORF">Q0N40_09490</name>
</gene>
<dbReference type="RefSeq" id="WP_204087570.1">
    <property type="nucleotide sequence ID" value="NZ_CP137757.1"/>
</dbReference>
<dbReference type="InterPro" id="IPR041698">
    <property type="entry name" value="Methyltransf_25"/>
</dbReference>
<dbReference type="InterPro" id="IPR029063">
    <property type="entry name" value="SAM-dependent_MTases_sf"/>
</dbReference>
<dbReference type="Pfam" id="PF13649">
    <property type="entry name" value="Methyltransf_25"/>
    <property type="match status" value="1"/>
</dbReference>
<evidence type="ECO:0000313" key="2">
    <source>
        <dbReference type="EMBL" id="WPF24749.1"/>
    </source>
</evidence>
<dbReference type="KEGG" id="cpsk:Q0N40_09490"/>
<sequence length="270" mass="29597">MPRLPMSDRPVENQSGHWLLAQVGKKVLRPGGRELTEKMLSALPIHNHDVVELAPGLGKTAEKIVAEEPSSYTGVDEDPDAAHLAAAAAHQAASGHMPANAIRVLQGRANDTTLDDESVDVAVGEAMLTMQGDKGKAAIIEEAHRILRPGGRYAIHELGLQPNDLSDDTKTEVRKALARSIKVNARPLTEHEWQDLLTSHGFEVETTHFAPMALLEPKRIISDEGILRTLKIAFNIATKPNVRKRVMGMRQTFQKYENELTAIAIVAKKK</sequence>
<dbReference type="AlphaFoldDB" id="A0AAU0PWT6"/>
<dbReference type="GO" id="GO:0008168">
    <property type="term" value="F:methyltransferase activity"/>
    <property type="evidence" value="ECO:0007669"/>
    <property type="project" value="UniProtKB-KW"/>
</dbReference>
<accession>A0AAU0PWT6</accession>
<evidence type="ECO:0000259" key="1">
    <source>
        <dbReference type="Pfam" id="PF13649"/>
    </source>
</evidence>
<dbReference type="GO" id="GO:0032259">
    <property type="term" value="P:methylation"/>
    <property type="evidence" value="ECO:0007669"/>
    <property type="project" value="UniProtKB-KW"/>
</dbReference>
<dbReference type="CDD" id="cd02440">
    <property type="entry name" value="AdoMet_MTases"/>
    <property type="match status" value="1"/>
</dbReference>
<keyword evidence="2" id="KW-0489">Methyltransferase</keyword>
<keyword evidence="3" id="KW-1185">Reference proteome</keyword>